<name>A0A1G8LI65_9RHOB</name>
<dbReference type="PANTHER" id="PTHR42905:SF16">
    <property type="entry name" value="CARBOXYPHOSPHONOENOLPYRUVATE PHOSPHONOMUTASE-LIKE PROTEIN (AFU_ORTHOLOGUE AFUA_5G07230)"/>
    <property type="match status" value="1"/>
</dbReference>
<dbReference type="STRING" id="571298.SAMN04488026_100450"/>
<dbReference type="PANTHER" id="PTHR42905">
    <property type="entry name" value="PHOSPHOENOLPYRUVATE CARBOXYLASE"/>
    <property type="match status" value="1"/>
</dbReference>
<keyword evidence="1" id="KW-0456">Lyase</keyword>
<dbReference type="RefSeq" id="WP_093149394.1">
    <property type="nucleotide sequence ID" value="NZ_FNEK01000004.1"/>
</dbReference>
<dbReference type="Proteomes" id="UP000199382">
    <property type="component" value="Unassembled WGS sequence"/>
</dbReference>
<protein>
    <submittedName>
        <fullName evidence="1">2-Methylisocitrate lyase, PEP mutase family</fullName>
    </submittedName>
</protein>
<proteinExistence type="predicted"/>
<dbReference type="OrthoDB" id="9785398at2"/>
<organism evidence="1 2">
    <name type="scientific">Aliiruegeria lutimaris</name>
    <dbReference type="NCBI Taxonomy" id="571298"/>
    <lineage>
        <taxon>Bacteria</taxon>
        <taxon>Pseudomonadati</taxon>
        <taxon>Pseudomonadota</taxon>
        <taxon>Alphaproteobacteria</taxon>
        <taxon>Rhodobacterales</taxon>
        <taxon>Roseobacteraceae</taxon>
        <taxon>Aliiruegeria</taxon>
    </lineage>
</organism>
<dbReference type="EMBL" id="FNEK01000004">
    <property type="protein sequence ID" value="SDI55137.1"/>
    <property type="molecule type" value="Genomic_DNA"/>
</dbReference>
<sequence length="280" mass="28864">MRHDPGPGFRALHRPGSPFILANAWDTGSARLLAGMGAEAIGTSSAAHAFTLGRPDGGQVSRDEALAHAEALVAATPLPVSGDFENGFGDAPETVAETVRLACEAGLAGISIEDAALPGDSAYPFELAVERIRAAAAAARALPRDFFLLARADGIMNGHYGQQEALKRIRAFDMAGADGLYVPLPASMDDLAEICAATQKPVNALAAGPYTAVSRDAFAAIGVARISLGSALARATHRLIHDAAFAMFGSGDFTALGQDISGGEVAEIMAQGSDRQHTDK</sequence>
<dbReference type="Gene3D" id="3.20.20.60">
    <property type="entry name" value="Phosphoenolpyruvate-binding domains"/>
    <property type="match status" value="1"/>
</dbReference>
<evidence type="ECO:0000313" key="2">
    <source>
        <dbReference type="Proteomes" id="UP000199382"/>
    </source>
</evidence>
<gene>
    <name evidence="1" type="ORF">SAMN04488026_100450</name>
</gene>
<dbReference type="GO" id="GO:0016829">
    <property type="term" value="F:lyase activity"/>
    <property type="evidence" value="ECO:0007669"/>
    <property type="project" value="UniProtKB-KW"/>
</dbReference>
<evidence type="ECO:0000313" key="1">
    <source>
        <dbReference type="EMBL" id="SDI55137.1"/>
    </source>
</evidence>
<dbReference type="Pfam" id="PF13714">
    <property type="entry name" value="PEP_mutase"/>
    <property type="match status" value="1"/>
</dbReference>
<accession>A0A1G8LI65</accession>
<dbReference type="InterPro" id="IPR039556">
    <property type="entry name" value="ICL/PEPM"/>
</dbReference>
<dbReference type="InterPro" id="IPR015813">
    <property type="entry name" value="Pyrv/PenolPyrv_kinase-like_dom"/>
</dbReference>
<dbReference type="InterPro" id="IPR040442">
    <property type="entry name" value="Pyrv_kinase-like_dom_sf"/>
</dbReference>
<reference evidence="1 2" key="1">
    <citation type="submission" date="2016-10" db="EMBL/GenBank/DDBJ databases">
        <authorList>
            <person name="de Groot N.N."/>
        </authorList>
    </citation>
    <scope>NUCLEOTIDE SEQUENCE [LARGE SCALE GENOMIC DNA]</scope>
    <source>
        <strain evidence="1 2">DSM 25294</strain>
    </source>
</reference>
<dbReference type="CDD" id="cd00377">
    <property type="entry name" value="ICL_PEPM"/>
    <property type="match status" value="1"/>
</dbReference>
<dbReference type="AlphaFoldDB" id="A0A1G8LI65"/>
<keyword evidence="2" id="KW-1185">Reference proteome</keyword>
<dbReference type="SUPFAM" id="SSF51621">
    <property type="entry name" value="Phosphoenolpyruvate/pyruvate domain"/>
    <property type="match status" value="1"/>
</dbReference>